<evidence type="ECO:0000313" key="1">
    <source>
        <dbReference type="EMBL" id="GMR52179.1"/>
    </source>
</evidence>
<dbReference type="AlphaFoldDB" id="A0AAN5CY14"/>
<feature type="non-terminal residue" evidence="1">
    <location>
        <position position="116"/>
    </location>
</feature>
<keyword evidence="2" id="KW-1185">Reference proteome</keyword>
<proteinExistence type="predicted"/>
<dbReference type="EMBL" id="BTRK01000005">
    <property type="protein sequence ID" value="GMR52179.1"/>
    <property type="molecule type" value="Genomic_DNA"/>
</dbReference>
<feature type="non-terminal residue" evidence="1">
    <location>
        <position position="1"/>
    </location>
</feature>
<evidence type="ECO:0000313" key="2">
    <source>
        <dbReference type="Proteomes" id="UP001328107"/>
    </source>
</evidence>
<reference evidence="2" key="1">
    <citation type="submission" date="2022-10" db="EMBL/GenBank/DDBJ databases">
        <title>Genome assembly of Pristionchus species.</title>
        <authorList>
            <person name="Yoshida K."/>
            <person name="Sommer R.J."/>
        </authorList>
    </citation>
    <scope>NUCLEOTIDE SEQUENCE [LARGE SCALE GENOMIC DNA]</scope>
    <source>
        <strain evidence="2">RS5460</strain>
    </source>
</reference>
<comment type="caution">
    <text evidence="1">The sequence shown here is derived from an EMBL/GenBank/DDBJ whole genome shotgun (WGS) entry which is preliminary data.</text>
</comment>
<protein>
    <submittedName>
        <fullName evidence="1">Uncharacterized protein</fullName>
    </submittedName>
</protein>
<gene>
    <name evidence="1" type="ORF">PMAYCL1PPCAC_22374</name>
</gene>
<dbReference type="Proteomes" id="UP001328107">
    <property type="component" value="Unassembled WGS sequence"/>
</dbReference>
<name>A0AAN5CY14_9BILA</name>
<organism evidence="1 2">
    <name type="scientific">Pristionchus mayeri</name>
    <dbReference type="NCBI Taxonomy" id="1317129"/>
    <lineage>
        <taxon>Eukaryota</taxon>
        <taxon>Metazoa</taxon>
        <taxon>Ecdysozoa</taxon>
        <taxon>Nematoda</taxon>
        <taxon>Chromadorea</taxon>
        <taxon>Rhabditida</taxon>
        <taxon>Rhabditina</taxon>
        <taxon>Diplogasteromorpha</taxon>
        <taxon>Diplogasteroidea</taxon>
        <taxon>Neodiplogasteridae</taxon>
        <taxon>Pristionchus</taxon>
    </lineage>
</organism>
<accession>A0AAN5CY14</accession>
<sequence length="116" mass="13537">EEHEILIMHDLESSMYPDFSSFITIMSTDYNASDEIKEEPADIKEEPIDYFSDTKQEELLLKVLPVDTANDVKEEPLDFKDEEIDCFFDIKQEEPLLNVLSDGTDNDIKEETLEFH</sequence>